<dbReference type="EMBL" id="SHKW01000001">
    <property type="protein sequence ID" value="RZU43008.1"/>
    <property type="molecule type" value="Genomic_DNA"/>
</dbReference>
<evidence type="ECO:0000256" key="1">
    <source>
        <dbReference type="SAM" id="SignalP"/>
    </source>
</evidence>
<evidence type="ECO:0000313" key="3">
    <source>
        <dbReference type="Proteomes" id="UP000292958"/>
    </source>
</evidence>
<protein>
    <submittedName>
        <fullName evidence="2">Uncharacterized protein</fullName>
    </submittedName>
</protein>
<dbReference type="Proteomes" id="UP000292958">
    <property type="component" value="Unassembled WGS sequence"/>
</dbReference>
<keyword evidence="3" id="KW-1185">Reference proteome</keyword>
<organism evidence="2 3">
    <name type="scientific">Edaphobacter modestus</name>
    <dbReference type="NCBI Taxonomy" id="388466"/>
    <lineage>
        <taxon>Bacteria</taxon>
        <taxon>Pseudomonadati</taxon>
        <taxon>Acidobacteriota</taxon>
        <taxon>Terriglobia</taxon>
        <taxon>Terriglobales</taxon>
        <taxon>Acidobacteriaceae</taxon>
        <taxon>Edaphobacter</taxon>
    </lineage>
</organism>
<name>A0A4Q7YZ04_9BACT</name>
<sequence length="237" mass="25516">MKTLVLLLLFASALRMSPQGASASQSTHIAEGKCQSMNASLEVSLQRVEGESAGQAFKIVVRNVSGEDVYVVTDPKRTDGSSGPYWYPDPKNERVLIAGFALYEPSRDIFFDHDDASARLTLLHPSESYSAQITATLPIRETVPPYRVHNVPRVFVASQISGMKAEVGYFPSSDELRKLVASKPHGTMTGADFVAYGNSSRSIASFQCIASSPVLAFAPAATTLLHESGHAAPTKPQ</sequence>
<reference evidence="2 3" key="1">
    <citation type="submission" date="2019-02" db="EMBL/GenBank/DDBJ databases">
        <title>Genomic Encyclopedia of Archaeal and Bacterial Type Strains, Phase II (KMG-II): from individual species to whole genera.</title>
        <authorList>
            <person name="Goeker M."/>
        </authorList>
    </citation>
    <scope>NUCLEOTIDE SEQUENCE [LARGE SCALE GENOMIC DNA]</scope>
    <source>
        <strain evidence="2 3">DSM 18101</strain>
    </source>
</reference>
<feature type="chain" id="PRO_5020577229" evidence="1">
    <location>
        <begin position="24"/>
        <end position="237"/>
    </location>
</feature>
<proteinExistence type="predicted"/>
<evidence type="ECO:0000313" key="2">
    <source>
        <dbReference type="EMBL" id="RZU43008.1"/>
    </source>
</evidence>
<dbReference type="AlphaFoldDB" id="A0A4Q7YZ04"/>
<keyword evidence="1" id="KW-0732">Signal</keyword>
<gene>
    <name evidence="2" type="ORF">BDD14_4609</name>
</gene>
<feature type="signal peptide" evidence="1">
    <location>
        <begin position="1"/>
        <end position="23"/>
    </location>
</feature>
<accession>A0A4Q7YZ04</accession>
<comment type="caution">
    <text evidence="2">The sequence shown here is derived from an EMBL/GenBank/DDBJ whole genome shotgun (WGS) entry which is preliminary data.</text>
</comment>